<evidence type="ECO:0000313" key="2">
    <source>
        <dbReference type="Proteomes" id="UP000310636"/>
    </source>
</evidence>
<dbReference type="OrthoDB" id="9813410at2"/>
<dbReference type="AlphaFoldDB" id="A0A4S4BPS4"/>
<name>A0A4S4BPS4_9BACL</name>
<comment type="caution">
    <text evidence="1">The sequence shown here is derived from an EMBL/GenBank/DDBJ whole genome shotgun (WGS) entry which is preliminary data.</text>
</comment>
<organism evidence="1 2">
    <name type="scientific">Cohnella fermenti</name>
    <dbReference type="NCBI Taxonomy" id="2565925"/>
    <lineage>
        <taxon>Bacteria</taxon>
        <taxon>Bacillati</taxon>
        <taxon>Bacillota</taxon>
        <taxon>Bacilli</taxon>
        <taxon>Bacillales</taxon>
        <taxon>Paenibacillaceae</taxon>
        <taxon>Cohnella</taxon>
    </lineage>
</organism>
<dbReference type="PANTHER" id="PTHR40616:SF1">
    <property type="entry name" value="LINALOOL DEHYDRATASE_ISOMERASE DOMAIN-CONTAINING PROTEIN"/>
    <property type="match status" value="1"/>
</dbReference>
<sequence>MDKAALTDRIRASARSFDSRAKLLRTPLTATYHTALKPDKHPFVLALYPSVCYAFDLLECQEEDQVRTAADIIEAVVSCQDQDPTRDTYGIWPYFYEEPLDRMDRPDWNMADFHGKKLLLIVKRHAGRLPRPLVIKLKEALYHACQAIRRRDVGSHYTNIAIMGAMVTIVGGELLEDEELRIYGERRIQAFYAYTKEVGTFSEYNSPCYTPIAIEELRDLAELSESAVAVHTASRLLDMAWRMVARHYHPATGAWGGPHSRTYSTLLRPNEKEFLARAMQADSSFLPCPRPYREWFRSSAERYDAEPTLMEAETGYQIYATSYQNDKLTLGSFSMGSMWNQRRNLIAYADAGGGKTVSIRLQALMNGKDFCSAIFTGVQSRKQALFAISFATDNGAWHQDLDMINGRFSASDLRIRLWIGGDDVAPNIQTLQAAKRFEAQLGERCLQMEAVLERSDYGPLSMCAERTSDGYALDYVIAAGEEREFDFHSVGQAAWLFRLSLDDALSASEVALQSDEEWARASVATEDGEMAIAVLLKPQPTGHLYRSHHVQMPRVLAHKLGRNGDDL</sequence>
<evidence type="ECO:0000313" key="1">
    <source>
        <dbReference type="EMBL" id="THF76887.1"/>
    </source>
</evidence>
<dbReference type="EMBL" id="SSOB01000022">
    <property type="protein sequence ID" value="THF76887.1"/>
    <property type="molecule type" value="Genomic_DNA"/>
</dbReference>
<gene>
    <name evidence="1" type="ORF">E6C55_17645</name>
</gene>
<protein>
    <submittedName>
        <fullName evidence="1">Uncharacterized protein</fullName>
    </submittedName>
</protein>
<keyword evidence="2" id="KW-1185">Reference proteome</keyword>
<dbReference type="RefSeq" id="WP_136371134.1">
    <property type="nucleotide sequence ID" value="NZ_SSOB01000022.1"/>
</dbReference>
<accession>A0A4S4BPS4</accession>
<dbReference type="Proteomes" id="UP000310636">
    <property type="component" value="Unassembled WGS sequence"/>
</dbReference>
<reference evidence="1 2" key="1">
    <citation type="submission" date="2019-04" db="EMBL/GenBank/DDBJ databases">
        <title>Cohnella sp. nov. isolated from preserved vegetables.</title>
        <authorList>
            <person name="Lin S.-Y."/>
            <person name="Hung M.-H."/>
            <person name="Young C.-C."/>
        </authorList>
    </citation>
    <scope>NUCLEOTIDE SEQUENCE [LARGE SCALE GENOMIC DNA]</scope>
    <source>
        <strain evidence="1 2">CC-MHH1044</strain>
    </source>
</reference>
<proteinExistence type="predicted"/>
<dbReference type="PANTHER" id="PTHR40616">
    <property type="entry name" value="LINALOOL DEHYDRATASE_ISOMERASE DOMAIN-CONTAINING PROTEIN"/>
    <property type="match status" value="1"/>
</dbReference>